<gene>
    <name evidence="2" type="ORF">P691DRAFT_775276</name>
</gene>
<comment type="caution">
    <text evidence="2">The sequence shown here is derived from an EMBL/GenBank/DDBJ whole genome shotgun (WGS) entry which is preliminary data.</text>
</comment>
<feature type="region of interest" description="Disordered" evidence="1">
    <location>
        <begin position="1"/>
        <end position="27"/>
    </location>
</feature>
<dbReference type="AlphaFoldDB" id="A0A9P5XEG8"/>
<accession>A0A9P5XEG8</accession>
<sequence>MPPPGRVTFEGEERPPGPRNLQQGPTTNNKIIHTNAALVHSDVSSFHEFKARPFTSYISRLAHHHYPDQVHLNTLLRHKSKRPPTVCYNLRVRPLKTTTFLCLLLDESRAARLLLVRNRPSPSSASGTATSLGTSISPLRTAVSLSTTFLIKFTKYDYRTTDILSSQREQIDRSCNYRESLRTRNLSY</sequence>
<evidence type="ECO:0000313" key="2">
    <source>
        <dbReference type="EMBL" id="KAF9448632.1"/>
    </source>
</evidence>
<dbReference type="Proteomes" id="UP000807342">
    <property type="component" value="Unassembled WGS sequence"/>
</dbReference>
<reference evidence="2" key="1">
    <citation type="submission" date="2020-11" db="EMBL/GenBank/DDBJ databases">
        <authorList>
            <consortium name="DOE Joint Genome Institute"/>
            <person name="Ahrendt S."/>
            <person name="Riley R."/>
            <person name="Andreopoulos W."/>
            <person name="Labutti K."/>
            <person name="Pangilinan J."/>
            <person name="Ruiz-Duenas F.J."/>
            <person name="Barrasa J.M."/>
            <person name="Sanchez-Garcia M."/>
            <person name="Camarero S."/>
            <person name="Miyauchi S."/>
            <person name="Serrano A."/>
            <person name="Linde D."/>
            <person name="Babiker R."/>
            <person name="Drula E."/>
            <person name="Ayuso-Fernandez I."/>
            <person name="Pacheco R."/>
            <person name="Padilla G."/>
            <person name="Ferreira P."/>
            <person name="Barriuso J."/>
            <person name="Kellner H."/>
            <person name="Castanera R."/>
            <person name="Alfaro M."/>
            <person name="Ramirez L."/>
            <person name="Pisabarro A.G."/>
            <person name="Kuo A."/>
            <person name="Tritt A."/>
            <person name="Lipzen A."/>
            <person name="He G."/>
            <person name="Yan M."/>
            <person name="Ng V."/>
            <person name="Cullen D."/>
            <person name="Martin F."/>
            <person name="Rosso M.-N."/>
            <person name="Henrissat B."/>
            <person name="Hibbett D."/>
            <person name="Martinez A.T."/>
            <person name="Grigoriev I.V."/>
        </authorList>
    </citation>
    <scope>NUCLEOTIDE SEQUENCE</scope>
    <source>
        <strain evidence="2">MF-IS2</strain>
    </source>
</reference>
<keyword evidence="3" id="KW-1185">Reference proteome</keyword>
<protein>
    <submittedName>
        <fullName evidence="2">Uncharacterized protein</fullName>
    </submittedName>
</protein>
<proteinExistence type="predicted"/>
<evidence type="ECO:0000313" key="3">
    <source>
        <dbReference type="Proteomes" id="UP000807342"/>
    </source>
</evidence>
<organism evidence="2 3">
    <name type="scientific">Macrolepiota fuliginosa MF-IS2</name>
    <dbReference type="NCBI Taxonomy" id="1400762"/>
    <lineage>
        <taxon>Eukaryota</taxon>
        <taxon>Fungi</taxon>
        <taxon>Dikarya</taxon>
        <taxon>Basidiomycota</taxon>
        <taxon>Agaricomycotina</taxon>
        <taxon>Agaricomycetes</taxon>
        <taxon>Agaricomycetidae</taxon>
        <taxon>Agaricales</taxon>
        <taxon>Agaricineae</taxon>
        <taxon>Agaricaceae</taxon>
        <taxon>Macrolepiota</taxon>
    </lineage>
</organism>
<evidence type="ECO:0000256" key="1">
    <source>
        <dbReference type="SAM" id="MobiDB-lite"/>
    </source>
</evidence>
<name>A0A9P5XEG8_9AGAR</name>
<dbReference type="EMBL" id="MU151155">
    <property type="protein sequence ID" value="KAF9448632.1"/>
    <property type="molecule type" value="Genomic_DNA"/>
</dbReference>